<dbReference type="WBParaSite" id="Hba_18215">
    <property type="protein sequence ID" value="Hba_18215"/>
    <property type="gene ID" value="Hba_18215"/>
</dbReference>
<reference evidence="2" key="1">
    <citation type="submission" date="2016-11" db="UniProtKB">
        <authorList>
            <consortium name="WormBaseParasite"/>
        </authorList>
    </citation>
    <scope>IDENTIFICATION</scope>
</reference>
<evidence type="ECO:0000313" key="1">
    <source>
        <dbReference type="Proteomes" id="UP000095283"/>
    </source>
</evidence>
<evidence type="ECO:0000313" key="2">
    <source>
        <dbReference type="WBParaSite" id="Hba_18215"/>
    </source>
</evidence>
<protein>
    <submittedName>
        <fullName evidence="2">SCP domain-containing protein</fullName>
    </submittedName>
</protein>
<sequence>MGEREKNSTHLLSIAILCNLIRTPRDPIKPKYKLGGVSAVKIVVSEWYKITCKEVNHADLSGLCCGAQQGYTTKKIVIDDCGQL</sequence>
<dbReference type="AlphaFoldDB" id="A0A1I7XL41"/>
<keyword evidence="1" id="KW-1185">Reference proteome</keyword>
<accession>A0A1I7XL41</accession>
<proteinExistence type="predicted"/>
<organism evidence="1 2">
    <name type="scientific">Heterorhabditis bacteriophora</name>
    <name type="common">Entomopathogenic nematode worm</name>
    <dbReference type="NCBI Taxonomy" id="37862"/>
    <lineage>
        <taxon>Eukaryota</taxon>
        <taxon>Metazoa</taxon>
        <taxon>Ecdysozoa</taxon>
        <taxon>Nematoda</taxon>
        <taxon>Chromadorea</taxon>
        <taxon>Rhabditida</taxon>
        <taxon>Rhabditina</taxon>
        <taxon>Rhabditomorpha</taxon>
        <taxon>Strongyloidea</taxon>
        <taxon>Heterorhabditidae</taxon>
        <taxon>Heterorhabditis</taxon>
    </lineage>
</organism>
<name>A0A1I7XL41_HETBA</name>
<dbReference type="Proteomes" id="UP000095283">
    <property type="component" value="Unplaced"/>
</dbReference>